<feature type="transmembrane region" description="Helical" evidence="1">
    <location>
        <begin position="20"/>
        <end position="37"/>
    </location>
</feature>
<reference evidence="2 3" key="1">
    <citation type="journal article" date="2016" name="Genome Announc.">
        <title>Complete genome sequence of the hyperthermophilic and piezophilic archaeon Thermococcus barophilus Ch5, capable of growth at the expense of hydrogenogenesis from carbon monoxide and formate.</title>
        <authorList>
            <person name="Oger P."/>
            <person name="Sokolova T.G."/>
            <person name="Kozhevnikova D.A."/>
            <person name="Taranov E.A."/>
            <person name="Vannier P."/>
            <person name="Lee H.S."/>
            <person name="Kwon K.K."/>
            <person name="Kang S.G."/>
            <person name="Lee J.H."/>
            <person name="Bonch-Osmolovskaya E.A."/>
            <person name="Lebedinsky A.V."/>
        </authorList>
    </citation>
    <scope>NUCLEOTIDE SEQUENCE [LARGE SCALE GENOMIC DNA]</scope>
    <source>
        <strain evidence="3">Ch5</strain>
    </source>
</reference>
<proteinExistence type="predicted"/>
<dbReference type="AlphaFoldDB" id="A0A0S1XFK8"/>
<keyword evidence="1" id="KW-0472">Membrane</keyword>
<keyword evidence="1" id="KW-0812">Transmembrane</keyword>
<organism evidence="2 3">
    <name type="scientific">Thermococcus barophilus</name>
    <dbReference type="NCBI Taxonomy" id="55802"/>
    <lineage>
        <taxon>Archaea</taxon>
        <taxon>Methanobacteriati</taxon>
        <taxon>Methanobacteriota</taxon>
        <taxon>Thermococci</taxon>
        <taxon>Thermococcales</taxon>
        <taxon>Thermococcaceae</taxon>
        <taxon>Thermococcus</taxon>
    </lineage>
</organism>
<accession>A0A0S1XFK8</accession>
<keyword evidence="1" id="KW-1133">Transmembrane helix</keyword>
<dbReference type="STRING" id="55802.TBCH5v1_2578"/>
<evidence type="ECO:0000313" key="2">
    <source>
        <dbReference type="EMBL" id="ALM76467.1"/>
    </source>
</evidence>
<sequence length="234" mass="27103">MIKMALPAVVMAYKEKDSLIKLIVYAFVGIAVIYFLWKIYKTIKNPGESIGGYVKSRIKDSWNKFVEEFKENPVNAVVNALKKNVVTAPTVYAGEYGYELGKKLAKEHPETAKALASGILPPLGFYAQVKDFIRKWREKRNRVKPTYKTNKEIMAIEGKRWEARFKAWNKPEVKYKTNEELAKISGKRWEAIARYYKRRRPASPLPERMRIKPILKPPKYKPAVMPPERVVIAL</sequence>
<evidence type="ECO:0000256" key="1">
    <source>
        <dbReference type="SAM" id="Phobius"/>
    </source>
</evidence>
<gene>
    <name evidence="2" type="ORF">TBCH5v1_2578</name>
</gene>
<dbReference type="Proteomes" id="UP000066042">
    <property type="component" value="Chromosome"/>
</dbReference>
<name>A0A0S1XFK8_THEBA</name>
<dbReference type="EMBL" id="CP013050">
    <property type="protein sequence ID" value="ALM76467.1"/>
    <property type="molecule type" value="Genomic_DNA"/>
</dbReference>
<dbReference type="PATRIC" id="fig|55802.8.peg.2564"/>
<evidence type="ECO:0000313" key="3">
    <source>
        <dbReference type="Proteomes" id="UP000066042"/>
    </source>
</evidence>
<protein>
    <submittedName>
        <fullName evidence="2">Uncharacterized protein</fullName>
    </submittedName>
</protein>